<comment type="caution">
    <text evidence="8">The sequence shown here is derived from an EMBL/GenBank/DDBJ whole genome shotgun (WGS) entry which is preliminary data.</text>
</comment>
<name>A0A1G2PFL0_9BACT</name>
<dbReference type="InterPro" id="IPR001179">
    <property type="entry name" value="PPIase_FKBP_dom"/>
</dbReference>
<dbReference type="GO" id="GO:0003755">
    <property type="term" value="F:peptidyl-prolyl cis-trans isomerase activity"/>
    <property type="evidence" value="ECO:0007669"/>
    <property type="project" value="UniProtKB-UniRule"/>
</dbReference>
<dbReference type="FunFam" id="3.10.50.40:FF:000006">
    <property type="entry name" value="Peptidyl-prolyl cis-trans isomerase"/>
    <property type="match status" value="1"/>
</dbReference>
<comment type="catalytic activity">
    <reaction evidence="1 4 5">
        <text>[protein]-peptidylproline (omega=180) = [protein]-peptidylproline (omega=0)</text>
        <dbReference type="Rhea" id="RHEA:16237"/>
        <dbReference type="Rhea" id="RHEA-COMP:10747"/>
        <dbReference type="Rhea" id="RHEA-COMP:10748"/>
        <dbReference type="ChEBI" id="CHEBI:83833"/>
        <dbReference type="ChEBI" id="CHEBI:83834"/>
        <dbReference type="EC" id="5.2.1.8"/>
    </reaction>
</comment>
<keyword evidence="6" id="KW-0812">Transmembrane</keyword>
<keyword evidence="6" id="KW-0472">Membrane</keyword>
<gene>
    <name evidence="8" type="ORF">A2828_04055</name>
</gene>
<dbReference type="InterPro" id="IPR046357">
    <property type="entry name" value="PPIase_dom_sf"/>
</dbReference>
<evidence type="ECO:0000256" key="6">
    <source>
        <dbReference type="SAM" id="Phobius"/>
    </source>
</evidence>
<dbReference type="EC" id="5.2.1.8" evidence="5"/>
<dbReference type="PROSITE" id="PS50059">
    <property type="entry name" value="FKBP_PPIASE"/>
    <property type="match status" value="1"/>
</dbReference>
<sequence length="158" mass="17066">MNKTNFFVGLAVILAIIGFAALFVYSQGLKNEEKVSSSIDSQKTSEDNNSPAALQTTDLVVGMGSEAKDGDTVSVNYIGTLEDGTKFDSSYDRNQPFSFTIGAGNVIQGWDQGIPGMKEGGKRKLVIPYQLAYGEEGRPPQIPPKATLIFEVQLLKIN</sequence>
<evidence type="ECO:0000313" key="8">
    <source>
        <dbReference type="EMBL" id="OHA47110.1"/>
    </source>
</evidence>
<proteinExistence type="inferred from homology"/>
<comment type="similarity">
    <text evidence="5">Belongs to the FKBP-type PPIase family.</text>
</comment>
<dbReference type="EMBL" id="MHSR01000008">
    <property type="protein sequence ID" value="OHA47110.1"/>
    <property type="molecule type" value="Genomic_DNA"/>
</dbReference>
<evidence type="ECO:0000313" key="9">
    <source>
        <dbReference type="Proteomes" id="UP000178869"/>
    </source>
</evidence>
<evidence type="ECO:0000256" key="2">
    <source>
        <dbReference type="ARBA" id="ARBA00023110"/>
    </source>
</evidence>
<feature type="domain" description="PPIase FKBP-type" evidence="7">
    <location>
        <begin position="70"/>
        <end position="158"/>
    </location>
</feature>
<dbReference type="Proteomes" id="UP000178869">
    <property type="component" value="Unassembled WGS sequence"/>
</dbReference>
<reference evidence="8 9" key="1">
    <citation type="journal article" date="2016" name="Nat. Commun.">
        <title>Thousands of microbial genomes shed light on interconnected biogeochemical processes in an aquifer system.</title>
        <authorList>
            <person name="Anantharaman K."/>
            <person name="Brown C.T."/>
            <person name="Hug L.A."/>
            <person name="Sharon I."/>
            <person name="Castelle C.J."/>
            <person name="Probst A.J."/>
            <person name="Thomas B.C."/>
            <person name="Singh A."/>
            <person name="Wilkins M.J."/>
            <person name="Karaoz U."/>
            <person name="Brodie E.L."/>
            <person name="Williams K.H."/>
            <person name="Hubbard S.S."/>
            <person name="Banfield J.F."/>
        </authorList>
    </citation>
    <scope>NUCLEOTIDE SEQUENCE [LARGE SCALE GENOMIC DNA]</scope>
</reference>
<dbReference type="PANTHER" id="PTHR45779:SF7">
    <property type="entry name" value="PEPTIDYLPROLYL ISOMERASE"/>
    <property type="match status" value="1"/>
</dbReference>
<evidence type="ECO:0000256" key="1">
    <source>
        <dbReference type="ARBA" id="ARBA00000971"/>
    </source>
</evidence>
<protein>
    <recommendedName>
        <fullName evidence="5">Peptidyl-prolyl cis-trans isomerase</fullName>
        <ecNumber evidence="5">5.2.1.8</ecNumber>
    </recommendedName>
</protein>
<evidence type="ECO:0000256" key="3">
    <source>
        <dbReference type="ARBA" id="ARBA00023235"/>
    </source>
</evidence>
<dbReference type="AlphaFoldDB" id="A0A1G2PFL0"/>
<feature type="transmembrane region" description="Helical" evidence="6">
    <location>
        <begin position="6"/>
        <end position="25"/>
    </location>
</feature>
<organism evidence="8 9">
    <name type="scientific">Candidatus Terrybacteria bacterium RIFCSPHIGHO2_01_FULL_43_35</name>
    <dbReference type="NCBI Taxonomy" id="1802361"/>
    <lineage>
        <taxon>Bacteria</taxon>
        <taxon>Candidatus Terryibacteriota</taxon>
    </lineage>
</organism>
<accession>A0A1G2PFL0</accession>
<evidence type="ECO:0000256" key="5">
    <source>
        <dbReference type="RuleBase" id="RU003915"/>
    </source>
</evidence>
<evidence type="ECO:0000259" key="7">
    <source>
        <dbReference type="PROSITE" id="PS50059"/>
    </source>
</evidence>
<dbReference type="Gene3D" id="3.10.50.40">
    <property type="match status" value="1"/>
</dbReference>
<dbReference type="Pfam" id="PF00254">
    <property type="entry name" value="FKBP_C"/>
    <property type="match status" value="1"/>
</dbReference>
<keyword evidence="6" id="KW-1133">Transmembrane helix</keyword>
<evidence type="ECO:0000256" key="4">
    <source>
        <dbReference type="PROSITE-ProRule" id="PRU00277"/>
    </source>
</evidence>
<dbReference type="InterPro" id="IPR044609">
    <property type="entry name" value="FKBP2/11"/>
</dbReference>
<dbReference type="PANTHER" id="PTHR45779">
    <property type="entry name" value="PEPTIDYLPROLYL ISOMERASE"/>
    <property type="match status" value="1"/>
</dbReference>
<keyword evidence="2 4" id="KW-0697">Rotamase</keyword>
<keyword evidence="3 4" id="KW-0413">Isomerase</keyword>
<dbReference type="SUPFAM" id="SSF54534">
    <property type="entry name" value="FKBP-like"/>
    <property type="match status" value="1"/>
</dbReference>